<dbReference type="EMBL" id="VOFY01000011">
    <property type="protein sequence ID" value="KAA8588191.1"/>
    <property type="molecule type" value="Genomic_DNA"/>
</dbReference>
<evidence type="ECO:0000256" key="1">
    <source>
        <dbReference type="SAM" id="Phobius"/>
    </source>
</evidence>
<feature type="chain" id="PRO_5023888910" description="C-type lectin domain-containing protein" evidence="2">
    <location>
        <begin position="32"/>
        <end position="165"/>
    </location>
</feature>
<protein>
    <recommendedName>
        <fullName evidence="3">C-type lectin domain-containing protein</fullName>
    </recommendedName>
</protein>
<evidence type="ECO:0000259" key="3">
    <source>
        <dbReference type="PROSITE" id="PS50041"/>
    </source>
</evidence>
<feature type="transmembrane region" description="Helical" evidence="1">
    <location>
        <begin position="102"/>
        <end position="125"/>
    </location>
</feature>
<reference evidence="4 5" key="1">
    <citation type="submission" date="2019-08" db="EMBL/GenBank/DDBJ databases">
        <title>A chromosome-level genome assembly, high-density linkage maps, and genome scans reveal the genomic architecture of hybrid incompatibilities underlying speciation via character displacement in darters (Percidae: Etheostominae).</title>
        <authorList>
            <person name="Moran R.L."/>
            <person name="Catchen J.M."/>
            <person name="Fuller R.C."/>
        </authorList>
    </citation>
    <scope>NUCLEOTIDE SEQUENCE [LARGE SCALE GENOMIC DNA]</scope>
    <source>
        <strain evidence="4">EspeVRDwgs_2016</strain>
        <tissue evidence="4">Muscle</tissue>
    </source>
</reference>
<keyword evidence="1" id="KW-0812">Transmembrane</keyword>
<sequence length="165" mass="18267">MESLEKSHRYLSSICCVFVLCVQLQLGLTGGDDMRWFGEQPVGFSNWEDSFSSSDLVPLDTCVALHSNTGKWENVSCLEQAENGVVCETNQKAEEAKQKPSALLSALVILSVMAIMGVSAVIWFLQHKYKVGSTILTAFEYHPPFRVLDTDRSCLVEAEETDSVP</sequence>
<gene>
    <name evidence="4" type="ORF">FQN60_001385</name>
</gene>
<dbReference type="Proteomes" id="UP000327493">
    <property type="component" value="Chromosome 11"/>
</dbReference>
<dbReference type="Gene3D" id="3.10.100.10">
    <property type="entry name" value="Mannose-Binding Protein A, subunit A"/>
    <property type="match status" value="1"/>
</dbReference>
<keyword evidence="1" id="KW-0472">Membrane</keyword>
<feature type="domain" description="C-type lectin" evidence="3">
    <location>
        <begin position="1"/>
        <end position="77"/>
    </location>
</feature>
<keyword evidence="1" id="KW-1133">Transmembrane helix</keyword>
<dbReference type="InterPro" id="IPR016186">
    <property type="entry name" value="C-type_lectin-like/link_sf"/>
</dbReference>
<keyword evidence="2" id="KW-0732">Signal</keyword>
<evidence type="ECO:0000313" key="4">
    <source>
        <dbReference type="EMBL" id="KAA8588191.1"/>
    </source>
</evidence>
<organism evidence="4 5">
    <name type="scientific">Etheostoma spectabile</name>
    <name type="common">orangethroat darter</name>
    <dbReference type="NCBI Taxonomy" id="54343"/>
    <lineage>
        <taxon>Eukaryota</taxon>
        <taxon>Metazoa</taxon>
        <taxon>Chordata</taxon>
        <taxon>Craniata</taxon>
        <taxon>Vertebrata</taxon>
        <taxon>Euteleostomi</taxon>
        <taxon>Actinopterygii</taxon>
        <taxon>Neopterygii</taxon>
        <taxon>Teleostei</taxon>
        <taxon>Neoteleostei</taxon>
        <taxon>Acanthomorphata</taxon>
        <taxon>Eupercaria</taxon>
        <taxon>Perciformes</taxon>
        <taxon>Percoidei</taxon>
        <taxon>Percidae</taxon>
        <taxon>Etheostomatinae</taxon>
        <taxon>Etheostoma</taxon>
    </lineage>
</organism>
<dbReference type="InterPro" id="IPR001304">
    <property type="entry name" value="C-type_lectin-like"/>
</dbReference>
<accession>A0A5J5D9B4</accession>
<dbReference type="CDD" id="cd00037">
    <property type="entry name" value="CLECT"/>
    <property type="match status" value="1"/>
</dbReference>
<comment type="caution">
    <text evidence="4">The sequence shown here is derived from an EMBL/GenBank/DDBJ whole genome shotgun (WGS) entry which is preliminary data.</text>
</comment>
<dbReference type="InterPro" id="IPR016187">
    <property type="entry name" value="CTDL_fold"/>
</dbReference>
<dbReference type="PROSITE" id="PS50041">
    <property type="entry name" value="C_TYPE_LECTIN_2"/>
    <property type="match status" value="1"/>
</dbReference>
<evidence type="ECO:0000256" key="2">
    <source>
        <dbReference type="SAM" id="SignalP"/>
    </source>
</evidence>
<evidence type="ECO:0000313" key="5">
    <source>
        <dbReference type="Proteomes" id="UP000327493"/>
    </source>
</evidence>
<name>A0A5J5D9B4_9PERO</name>
<proteinExistence type="predicted"/>
<dbReference type="SUPFAM" id="SSF56436">
    <property type="entry name" value="C-type lectin-like"/>
    <property type="match status" value="1"/>
</dbReference>
<dbReference type="AlphaFoldDB" id="A0A5J5D9B4"/>
<feature type="signal peptide" evidence="2">
    <location>
        <begin position="1"/>
        <end position="31"/>
    </location>
</feature>
<keyword evidence="5" id="KW-1185">Reference proteome</keyword>